<keyword evidence="1" id="KW-0472">Membrane</keyword>
<evidence type="ECO:0000313" key="2">
    <source>
        <dbReference type="EMBL" id="HIT74618.1"/>
    </source>
</evidence>
<keyword evidence="1" id="KW-0812">Transmembrane</keyword>
<feature type="transmembrane region" description="Helical" evidence="1">
    <location>
        <begin position="95"/>
        <end position="119"/>
    </location>
</feature>
<evidence type="ECO:0000313" key="3">
    <source>
        <dbReference type="Proteomes" id="UP000886842"/>
    </source>
</evidence>
<evidence type="ECO:0000256" key="1">
    <source>
        <dbReference type="SAM" id="Phobius"/>
    </source>
</evidence>
<feature type="transmembrane region" description="Helical" evidence="1">
    <location>
        <begin position="25"/>
        <end position="49"/>
    </location>
</feature>
<dbReference type="EMBL" id="DVLP01000096">
    <property type="protein sequence ID" value="HIT74618.1"/>
    <property type="molecule type" value="Genomic_DNA"/>
</dbReference>
<dbReference type="InterPro" id="IPR021517">
    <property type="entry name" value="DUF3180"/>
</dbReference>
<feature type="transmembrane region" description="Helical" evidence="1">
    <location>
        <begin position="55"/>
        <end position="75"/>
    </location>
</feature>
<sequence>MTDPEGATPSEPEPELTGRISITPWWHIGVAAVAGALVGRIVVLVVTSLTGAAPSLPWTLVLLLWLLVLTVAELARSTRRRVHVERRWVAAHRGIRLLAIGKAAALTGGFVAGALVAFGLGFVDRLHIPALAWRAGLAGLGAVAGVLVAVAGRALQRACHVPEDDPPAPAAR</sequence>
<reference evidence="2" key="1">
    <citation type="submission" date="2020-10" db="EMBL/GenBank/DDBJ databases">
        <authorList>
            <person name="Gilroy R."/>
        </authorList>
    </citation>
    <scope>NUCLEOTIDE SEQUENCE</scope>
    <source>
        <strain evidence="2">ChiGjej1B1-24693</strain>
    </source>
</reference>
<name>A0A9D1GVN8_9ACTN</name>
<dbReference type="Pfam" id="PF11377">
    <property type="entry name" value="DUF3180"/>
    <property type="match status" value="1"/>
</dbReference>
<reference evidence="2" key="2">
    <citation type="journal article" date="2021" name="PeerJ">
        <title>Extensive microbial diversity within the chicken gut microbiome revealed by metagenomics and culture.</title>
        <authorList>
            <person name="Gilroy R."/>
            <person name="Ravi A."/>
            <person name="Getino M."/>
            <person name="Pursley I."/>
            <person name="Horton D.L."/>
            <person name="Alikhan N.F."/>
            <person name="Baker D."/>
            <person name="Gharbi K."/>
            <person name="Hall N."/>
            <person name="Watson M."/>
            <person name="Adriaenssens E.M."/>
            <person name="Foster-Nyarko E."/>
            <person name="Jarju S."/>
            <person name="Secka A."/>
            <person name="Antonio M."/>
            <person name="Oren A."/>
            <person name="Chaudhuri R.R."/>
            <person name="La Ragione R."/>
            <person name="Hildebrand F."/>
            <person name="Pallen M.J."/>
        </authorList>
    </citation>
    <scope>NUCLEOTIDE SEQUENCE</scope>
    <source>
        <strain evidence="2">ChiGjej1B1-24693</strain>
    </source>
</reference>
<dbReference type="AlphaFoldDB" id="A0A9D1GVN8"/>
<organism evidence="2 3">
    <name type="scientific">Candidatus Avipropionibacterium avicola</name>
    <dbReference type="NCBI Taxonomy" id="2840701"/>
    <lineage>
        <taxon>Bacteria</taxon>
        <taxon>Bacillati</taxon>
        <taxon>Actinomycetota</taxon>
        <taxon>Actinomycetes</taxon>
        <taxon>Propionibacteriales</taxon>
        <taxon>Propionibacteriaceae</taxon>
        <taxon>Propionibacteriaceae incertae sedis</taxon>
        <taxon>Candidatus Avipropionibacterium</taxon>
    </lineage>
</organism>
<gene>
    <name evidence="2" type="ORF">IAA98_03450</name>
</gene>
<accession>A0A9D1GVN8</accession>
<dbReference type="Proteomes" id="UP000886842">
    <property type="component" value="Unassembled WGS sequence"/>
</dbReference>
<protein>
    <submittedName>
        <fullName evidence="2">DUF3180 family protein</fullName>
    </submittedName>
</protein>
<comment type="caution">
    <text evidence="2">The sequence shown here is derived from an EMBL/GenBank/DDBJ whole genome shotgun (WGS) entry which is preliminary data.</text>
</comment>
<feature type="transmembrane region" description="Helical" evidence="1">
    <location>
        <begin position="131"/>
        <end position="151"/>
    </location>
</feature>
<proteinExistence type="predicted"/>
<keyword evidence="1" id="KW-1133">Transmembrane helix</keyword>